<dbReference type="Gene3D" id="1.10.287.130">
    <property type="match status" value="1"/>
</dbReference>
<keyword evidence="4" id="KW-1003">Cell membrane</keyword>
<evidence type="ECO:0000256" key="7">
    <source>
        <dbReference type="ARBA" id="ARBA00022989"/>
    </source>
</evidence>
<keyword evidence="7 9" id="KW-1133">Transmembrane helix</keyword>
<dbReference type="InterPro" id="IPR003594">
    <property type="entry name" value="HATPase_dom"/>
</dbReference>
<dbReference type="PANTHER" id="PTHR43065">
    <property type="entry name" value="SENSOR HISTIDINE KINASE"/>
    <property type="match status" value="1"/>
</dbReference>
<evidence type="ECO:0000256" key="1">
    <source>
        <dbReference type="ARBA" id="ARBA00000085"/>
    </source>
</evidence>
<dbReference type="EC" id="2.7.13.3" evidence="3"/>
<comment type="catalytic activity">
    <reaction evidence="1">
        <text>ATP + protein L-histidine = ADP + protein N-phospho-L-histidine.</text>
        <dbReference type="EC" id="2.7.13.3"/>
    </reaction>
</comment>
<keyword evidence="9" id="KW-0472">Membrane</keyword>
<dbReference type="CDD" id="cd00082">
    <property type="entry name" value="HisKA"/>
    <property type="match status" value="1"/>
</dbReference>
<keyword evidence="11" id="KW-0418">Kinase</keyword>
<dbReference type="SMART" id="SM00387">
    <property type="entry name" value="HATPase_c"/>
    <property type="match status" value="1"/>
</dbReference>
<dbReference type="PRINTS" id="PR00344">
    <property type="entry name" value="BCTRLSENSOR"/>
</dbReference>
<dbReference type="SUPFAM" id="SSF103190">
    <property type="entry name" value="Sensory domain-like"/>
    <property type="match status" value="2"/>
</dbReference>
<dbReference type="EMBL" id="QPJQ01000008">
    <property type="protein sequence ID" value="RCX06779.1"/>
    <property type="molecule type" value="Genomic_DNA"/>
</dbReference>
<keyword evidence="5" id="KW-0597">Phosphoprotein</keyword>
<dbReference type="RefSeq" id="WP_114411401.1">
    <property type="nucleotide sequence ID" value="NZ_QPJQ01000008.1"/>
</dbReference>
<dbReference type="SUPFAM" id="SSF55874">
    <property type="entry name" value="ATPase domain of HSP90 chaperone/DNA topoisomerase II/histidine kinase"/>
    <property type="match status" value="1"/>
</dbReference>
<keyword evidence="6 9" id="KW-0812">Transmembrane</keyword>
<evidence type="ECO:0000256" key="2">
    <source>
        <dbReference type="ARBA" id="ARBA00004651"/>
    </source>
</evidence>
<evidence type="ECO:0000256" key="6">
    <source>
        <dbReference type="ARBA" id="ARBA00022692"/>
    </source>
</evidence>
<keyword evidence="11" id="KW-0808">Transferase</keyword>
<dbReference type="AlphaFoldDB" id="A0A369ABP6"/>
<dbReference type="CDD" id="cd00075">
    <property type="entry name" value="HATPase"/>
    <property type="match status" value="1"/>
</dbReference>
<dbReference type="PROSITE" id="PS50109">
    <property type="entry name" value="HIS_KIN"/>
    <property type="match status" value="1"/>
</dbReference>
<dbReference type="Gene3D" id="3.30.450.20">
    <property type="entry name" value="PAS domain"/>
    <property type="match status" value="2"/>
</dbReference>
<dbReference type="Pfam" id="PF21623">
    <property type="entry name" value="HK_sensor_dom_bact"/>
    <property type="match status" value="1"/>
</dbReference>
<dbReference type="GO" id="GO:0005886">
    <property type="term" value="C:plasma membrane"/>
    <property type="evidence" value="ECO:0007669"/>
    <property type="project" value="UniProtKB-SubCell"/>
</dbReference>
<dbReference type="InterPro" id="IPR048760">
    <property type="entry name" value="VP0354-like_sensor_dom"/>
</dbReference>
<reference evidence="11 12" key="1">
    <citation type="submission" date="2018-07" db="EMBL/GenBank/DDBJ databases">
        <title>Genomic Encyclopedia of Type Strains, Phase III (KMG-III): the genomes of soil and plant-associated and newly described type strains.</title>
        <authorList>
            <person name="Whitman W."/>
        </authorList>
    </citation>
    <scope>NUCLEOTIDE SEQUENCE [LARGE SCALE GENOMIC DNA]</scope>
    <source>
        <strain evidence="11 12">CECT 7731</strain>
    </source>
</reference>
<evidence type="ECO:0000256" key="8">
    <source>
        <dbReference type="SAM" id="Coils"/>
    </source>
</evidence>
<evidence type="ECO:0000313" key="11">
    <source>
        <dbReference type="EMBL" id="RCX06779.1"/>
    </source>
</evidence>
<feature type="transmembrane region" description="Helical" evidence="9">
    <location>
        <begin position="14"/>
        <end position="36"/>
    </location>
</feature>
<dbReference type="Gene3D" id="3.30.565.10">
    <property type="entry name" value="Histidine kinase-like ATPase, C-terminal domain"/>
    <property type="match status" value="1"/>
</dbReference>
<evidence type="ECO:0000313" key="12">
    <source>
        <dbReference type="Proteomes" id="UP000253506"/>
    </source>
</evidence>
<dbReference type="PANTHER" id="PTHR43065:SF47">
    <property type="match status" value="1"/>
</dbReference>
<evidence type="ECO:0000259" key="10">
    <source>
        <dbReference type="PROSITE" id="PS50109"/>
    </source>
</evidence>
<evidence type="ECO:0000256" key="3">
    <source>
        <dbReference type="ARBA" id="ARBA00012438"/>
    </source>
</evidence>
<comment type="subcellular location">
    <subcellularLocation>
        <location evidence="2">Cell membrane</location>
        <topology evidence="2">Multi-pass membrane protein</topology>
    </subcellularLocation>
</comment>
<evidence type="ECO:0000256" key="5">
    <source>
        <dbReference type="ARBA" id="ARBA00022553"/>
    </source>
</evidence>
<name>A0A369ABP6_9GAMM</name>
<feature type="transmembrane region" description="Helical" evidence="9">
    <location>
        <begin position="326"/>
        <end position="346"/>
    </location>
</feature>
<dbReference type="InterPro" id="IPR004358">
    <property type="entry name" value="Sig_transdc_His_kin-like_C"/>
</dbReference>
<dbReference type="Pfam" id="PF02518">
    <property type="entry name" value="HATPase_c"/>
    <property type="match status" value="1"/>
</dbReference>
<accession>A0A369ABP6</accession>
<proteinExistence type="predicted"/>
<feature type="domain" description="Histidine kinase" evidence="10">
    <location>
        <begin position="405"/>
        <end position="628"/>
    </location>
</feature>
<evidence type="ECO:0000256" key="9">
    <source>
        <dbReference type="SAM" id="Phobius"/>
    </source>
</evidence>
<dbReference type="OrthoDB" id="2521613at2"/>
<gene>
    <name evidence="11" type="ORF">DFP77_10842</name>
</gene>
<dbReference type="InterPro" id="IPR029151">
    <property type="entry name" value="Sensor-like_sf"/>
</dbReference>
<organism evidence="11 12">
    <name type="scientific">Marinomonas foliarum</name>
    <dbReference type="NCBI Taxonomy" id="491950"/>
    <lineage>
        <taxon>Bacteria</taxon>
        <taxon>Pseudomonadati</taxon>
        <taxon>Pseudomonadota</taxon>
        <taxon>Gammaproteobacteria</taxon>
        <taxon>Oceanospirillales</taxon>
        <taxon>Oceanospirillaceae</taxon>
        <taxon>Marinomonas</taxon>
    </lineage>
</organism>
<evidence type="ECO:0000256" key="4">
    <source>
        <dbReference type="ARBA" id="ARBA00022475"/>
    </source>
</evidence>
<dbReference type="Proteomes" id="UP000253506">
    <property type="component" value="Unassembled WGS sequence"/>
</dbReference>
<feature type="coiled-coil region" evidence="8">
    <location>
        <begin position="359"/>
        <end position="396"/>
    </location>
</feature>
<sequence length="635" mass="72007">MQIKTYLSQKKPLFFMYLVGIFLFITLLSFGTYRYFLDGKVSQLAWTESEMLSRSASVVNREMGYIKRVTMLLRNSVTARLAPQQSTQSQNAPFPDDWKAQVAEEFRYFAQTSDLISQVRWISLDGRELVRVNAQAGLVSRVPEEHLQNKSNRDYVKNAPKEANQEVYISPLDLNIENQEIVRPFQPTVRGAIRMAGEISGILVVNYDLTQLFELMSSLSSDDVSLEILDANGYWVLAADKRLEWGAILHPNDARFNIKSYFPAIWQEMNNIQGLERFFQDNRLWSLFELHIDGDDSESQGVPHASSLYLVAQSNANALTVWQRTLIMRIIGIASLCFLVIAWLVWRQVAAQFETYRLLKLVKQEKDQAEQMNQSLNVANQKLIDLQDELVETSKLSSLGLMVAGLAHEMHTPLGGVRMALSSCKVWLDEEASSLSQKTNEGVFNSLAIAEKNLSRALDVVSSFKRIVSDRTAHEMQTFYLHDVANDIAFTYKPALKKRSDIMLKLEVPDNIQMLGYPGILSQIFQNLIDNALEHGFQRLDKGEIKLEATEKNGNLELVLSDNGRGIAPEMQKRIFEPFATTGRSKKHTGLGLHLVSQWVNKLMQGRVEVKSEVGVGTTFTLTIPLQQKIVEEES</sequence>
<dbReference type="GO" id="GO:0000155">
    <property type="term" value="F:phosphorelay sensor kinase activity"/>
    <property type="evidence" value="ECO:0007669"/>
    <property type="project" value="InterPro"/>
</dbReference>
<comment type="caution">
    <text evidence="11">The sequence shown here is derived from an EMBL/GenBank/DDBJ whole genome shotgun (WGS) entry which is preliminary data.</text>
</comment>
<protein>
    <recommendedName>
        <fullName evidence="3">histidine kinase</fullName>
        <ecNumber evidence="3">2.7.13.3</ecNumber>
    </recommendedName>
</protein>
<dbReference type="InterPro" id="IPR003661">
    <property type="entry name" value="HisK_dim/P_dom"/>
</dbReference>
<keyword evidence="8" id="KW-0175">Coiled coil</keyword>
<dbReference type="InterPro" id="IPR036890">
    <property type="entry name" value="HATPase_C_sf"/>
</dbReference>
<dbReference type="InterPro" id="IPR005467">
    <property type="entry name" value="His_kinase_dom"/>
</dbReference>